<sequence>RPEFALGGTNNAMNIGEAIGYDEDPPLVPFNSRLLIIDIDGDGNREILVIKNIPLVGLLPNLGAYTKSNLIAFRIEGTSLSPAWTTGEIDYCLVDTHMEGSTLFLAAQKPKTTAFSKGSGLIMWFE</sequence>
<evidence type="ECO:0000313" key="1">
    <source>
        <dbReference type="EMBL" id="GAF72504.1"/>
    </source>
</evidence>
<protein>
    <recommendedName>
        <fullName evidence="2">VCBS repeat-containing protein</fullName>
    </recommendedName>
</protein>
<accession>X0RUK7</accession>
<name>X0RUK7_9ZZZZ</name>
<dbReference type="AlphaFoldDB" id="X0RUK7"/>
<feature type="non-terminal residue" evidence="1">
    <location>
        <position position="1"/>
    </location>
</feature>
<dbReference type="EMBL" id="BARS01008004">
    <property type="protein sequence ID" value="GAF72504.1"/>
    <property type="molecule type" value="Genomic_DNA"/>
</dbReference>
<reference evidence="1" key="1">
    <citation type="journal article" date="2014" name="Front. Microbiol.">
        <title>High frequency of phylogenetically diverse reductive dehalogenase-homologous genes in deep subseafloor sedimentary metagenomes.</title>
        <authorList>
            <person name="Kawai M."/>
            <person name="Futagami T."/>
            <person name="Toyoda A."/>
            <person name="Takaki Y."/>
            <person name="Nishi S."/>
            <person name="Hori S."/>
            <person name="Arai W."/>
            <person name="Tsubouchi T."/>
            <person name="Morono Y."/>
            <person name="Uchiyama I."/>
            <person name="Ito T."/>
            <person name="Fujiyama A."/>
            <person name="Inagaki F."/>
            <person name="Takami H."/>
        </authorList>
    </citation>
    <scope>NUCLEOTIDE SEQUENCE</scope>
    <source>
        <strain evidence="1">Expedition CK06-06</strain>
    </source>
</reference>
<proteinExistence type="predicted"/>
<evidence type="ECO:0008006" key="2">
    <source>
        <dbReference type="Google" id="ProtNLM"/>
    </source>
</evidence>
<organism evidence="1">
    <name type="scientific">marine sediment metagenome</name>
    <dbReference type="NCBI Taxonomy" id="412755"/>
    <lineage>
        <taxon>unclassified sequences</taxon>
        <taxon>metagenomes</taxon>
        <taxon>ecological metagenomes</taxon>
    </lineage>
</organism>
<gene>
    <name evidence="1" type="ORF">S01H1_15337</name>
</gene>
<comment type="caution">
    <text evidence="1">The sequence shown here is derived from an EMBL/GenBank/DDBJ whole genome shotgun (WGS) entry which is preliminary data.</text>
</comment>